<protein>
    <submittedName>
        <fullName evidence="1">Uncharacterized protein</fullName>
    </submittedName>
</protein>
<accession>A0ABQ7DSN4</accession>
<sequence>MASLIDQSNSPNGVLDRPIKLAIRRDGGTTSNSPNGELDRPIQLTQWRVGSTNPTHHWARWMNHNQLGQWRVGSISFNSPSRFNRYTATELWLEPGCYVALARVRSLCNDFELSSDVSILSSVKLF</sequence>
<name>A0ABQ7DSN4_BRACR</name>
<evidence type="ECO:0000313" key="1">
    <source>
        <dbReference type="EMBL" id="KAF3580542.1"/>
    </source>
</evidence>
<evidence type="ECO:0000313" key="2">
    <source>
        <dbReference type="Proteomes" id="UP000266723"/>
    </source>
</evidence>
<proteinExistence type="predicted"/>
<dbReference type="EMBL" id="QGKV02000649">
    <property type="protein sequence ID" value="KAF3580542.1"/>
    <property type="molecule type" value="Genomic_DNA"/>
</dbReference>
<organism evidence="1 2">
    <name type="scientific">Brassica cretica</name>
    <name type="common">Mustard</name>
    <dbReference type="NCBI Taxonomy" id="69181"/>
    <lineage>
        <taxon>Eukaryota</taxon>
        <taxon>Viridiplantae</taxon>
        <taxon>Streptophyta</taxon>
        <taxon>Embryophyta</taxon>
        <taxon>Tracheophyta</taxon>
        <taxon>Spermatophyta</taxon>
        <taxon>Magnoliopsida</taxon>
        <taxon>eudicotyledons</taxon>
        <taxon>Gunneridae</taxon>
        <taxon>Pentapetalae</taxon>
        <taxon>rosids</taxon>
        <taxon>malvids</taxon>
        <taxon>Brassicales</taxon>
        <taxon>Brassicaceae</taxon>
        <taxon>Brassiceae</taxon>
        <taxon>Brassica</taxon>
    </lineage>
</organism>
<keyword evidence="2" id="KW-1185">Reference proteome</keyword>
<gene>
    <name evidence="1" type="ORF">DY000_02031134</name>
</gene>
<reference evidence="1 2" key="1">
    <citation type="journal article" date="2020" name="BMC Genomics">
        <title>Intraspecific diversification of the crop wild relative Brassica cretica Lam. using demographic model selection.</title>
        <authorList>
            <person name="Kioukis A."/>
            <person name="Michalopoulou V.A."/>
            <person name="Briers L."/>
            <person name="Pirintsos S."/>
            <person name="Studholme D.J."/>
            <person name="Pavlidis P."/>
            <person name="Sarris P.F."/>
        </authorList>
    </citation>
    <scope>NUCLEOTIDE SEQUENCE [LARGE SCALE GENOMIC DNA]</scope>
    <source>
        <strain evidence="2">cv. PFS-1207/04</strain>
    </source>
</reference>
<comment type="caution">
    <text evidence="1">The sequence shown here is derived from an EMBL/GenBank/DDBJ whole genome shotgun (WGS) entry which is preliminary data.</text>
</comment>
<dbReference type="Proteomes" id="UP000266723">
    <property type="component" value="Unassembled WGS sequence"/>
</dbReference>